<name>B3RNC8_TRIAD</name>
<dbReference type="PhylomeDB" id="B3RNC8"/>
<keyword evidence="9" id="KW-0256">Endoplasmic reticulum</keyword>
<dbReference type="RefSeq" id="XP_002109265.1">
    <property type="nucleotide sequence ID" value="XM_002109229.1"/>
</dbReference>
<gene>
    <name evidence="18" type="ORF">TRIADDRAFT_53118</name>
</gene>
<dbReference type="GeneID" id="6750480"/>
<evidence type="ECO:0000256" key="17">
    <source>
        <dbReference type="SAM" id="Phobius"/>
    </source>
</evidence>
<evidence type="ECO:0000256" key="9">
    <source>
        <dbReference type="ARBA" id="ARBA00022824"/>
    </source>
</evidence>
<dbReference type="GO" id="GO:0004364">
    <property type="term" value="F:glutathione transferase activity"/>
    <property type="evidence" value="ECO:0007669"/>
    <property type="project" value="UniProtKB-EC"/>
</dbReference>
<evidence type="ECO:0000256" key="11">
    <source>
        <dbReference type="ARBA" id="ARBA00022990"/>
    </source>
</evidence>
<evidence type="ECO:0000313" key="19">
    <source>
        <dbReference type="Proteomes" id="UP000009022"/>
    </source>
</evidence>
<comment type="subunit">
    <text evidence="14">Homotrimer; The trimer binds only one molecule of glutathione.</text>
</comment>
<evidence type="ECO:0000256" key="8">
    <source>
        <dbReference type="ARBA" id="ARBA00022787"/>
    </source>
</evidence>
<dbReference type="EC" id="2.5.1.18" evidence="5"/>
<reference evidence="18 19" key="1">
    <citation type="journal article" date="2008" name="Nature">
        <title>The Trichoplax genome and the nature of placozoans.</title>
        <authorList>
            <person name="Srivastava M."/>
            <person name="Begovic E."/>
            <person name="Chapman J."/>
            <person name="Putnam N.H."/>
            <person name="Hellsten U."/>
            <person name="Kawashima T."/>
            <person name="Kuo A."/>
            <person name="Mitros T."/>
            <person name="Salamov A."/>
            <person name="Carpenter M.L."/>
            <person name="Signorovitch A.Y."/>
            <person name="Moreno M.A."/>
            <person name="Kamm K."/>
            <person name="Grimwood J."/>
            <person name="Schmutz J."/>
            <person name="Shapiro H."/>
            <person name="Grigoriev I.V."/>
            <person name="Buss L.W."/>
            <person name="Schierwater B."/>
            <person name="Dellaporta S.L."/>
            <person name="Rokhsar D.S."/>
        </authorList>
    </citation>
    <scope>NUCLEOTIDE SEQUENCE [LARGE SCALE GENOMIC DNA]</scope>
    <source>
        <strain evidence="18 19">Grell-BS-1999</strain>
    </source>
</reference>
<dbReference type="CTD" id="6750480"/>
<keyword evidence="8" id="KW-1000">Mitochondrion outer membrane</keyword>
<dbReference type="PANTHER" id="PTHR10689:SF6">
    <property type="entry name" value="MICROSOMAL GLUTATHIONE S-TRANSFERASE 1"/>
    <property type="match status" value="1"/>
</dbReference>
<evidence type="ECO:0000256" key="7">
    <source>
        <dbReference type="ARBA" id="ARBA00022692"/>
    </source>
</evidence>
<dbReference type="EMBL" id="DS985242">
    <property type="protein sequence ID" value="EDV27431.1"/>
    <property type="molecule type" value="Genomic_DNA"/>
</dbReference>
<protein>
    <recommendedName>
        <fullName evidence="15">Microsomal glutathione S-transferase 1</fullName>
        <ecNumber evidence="5">2.5.1.18</ecNumber>
    </recommendedName>
</protein>
<keyword evidence="13 17" id="KW-0472">Membrane</keyword>
<evidence type="ECO:0000256" key="6">
    <source>
        <dbReference type="ARBA" id="ARBA00022679"/>
    </source>
</evidence>
<sequence length="140" mass="16054">MEMKPELLTFNNPVLYLYVSSTCILILKMLSLGIIIPLIRTIKKIPGSPEDAKFLQANMKDIDTRKEYLERVRRSHYNDLENIPFFLLIGLVYVLTDPPAGPAKILFRVYAAARVIHTAAYITKITFIVQSKNYGIFTFL</sequence>
<keyword evidence="7 17" id="KW-0812">Transmembrane</keyword>
<comment type="similarity">
    <text evidence="4">Belongs to the MAPEG family.</text>
</comment>
<dbReference type="OrthoDB" id="193139at2759"/>
<keyword evidence="11" id="KW-0007">Acetylation</keyword>
<keyword evidence="10 17" id="KW-1133">Transmembrane helix</keyword>
<evidence type="ECO:0000256" key="1">
    <source>
        <dbReference type="ARBA" id="ARBA00003701"/>
    </source>
</evidence>
<dbReference type="eggNOG" id="ENOG502S0BD">
    <property type="taxonomic scope" value="Eukaryota"/>
</dbReference>
<evidence type="ECO:0000256" key="5">
    <source>
        <dbReference type="ARBA" id="ARBA00012452"/>
    </source>
</evidence>
<evidence type="ECO:0000256" key="13">
    <source>
        <dbReference type="ARBA" id="ARBA00023136"/>
    </source>
</evidence>
<dbReference type="SUPFAM" id="SSF161084">
    <property type="entry name" value="MAPEG domain-like"/>
    <property type="match status" value="1"/>
</dbReference>
<evidence type="ECO:0000256" key="12">
    <source>
        <dbReference type="ARBA" id="ARBA00023128"/>
    </source>
</evidence>
<keyword evidence="6" id="KW-0808">Transferase</keyword>
<comment type="function">
    <text evidence="1">Conjugation of reduced glutathione to a wide number of exogenous and endogenous hydrophobic electrophiles.</text>
</comment>
<dbReference type="OMA" id="CYLVWMS"/>
<evidence type="ECO:0000313" key="18">
    <source>
        <dbReference type="EMBL" id="EDV27431.1"/>
    </source>
</evidence>
<evidence type="ECO:0000256" key="10">
    <source>
        <dbReference type="ARBA" id="ARBA00022989"/>
    </source>
</evidence>
<dbReference type="KEGG" id="tad:TRIADDRAFT_53118"/>
<evidence type="ECO:0000256" key="15">
    <source>
        <dbReference type="ARBA" id="ARBA00039397"/>
    </source>
</evidence>
<dbReference type="STRING" id="10228.B3RNC8"/>
<keyword evidence="12" id="KW-0496">Mitochondrion</keyword>
<evidence type="ECO:0000256" key="4">
    <source>
        <dbReference type="ARBA" id="ARBA00010459"/>
    </source>
</evidence>
<comment type="subcellular location">
    <subcellularLocation>
        <location evidence="3">Endoplasmic reticulum membrane</location>
        <topology evidence="3">Multi-pass membrane protein</topology>
    </subcellularLocation>
    <subcellularLocation>
        <location evidence="2">Mitochondrion outer membrane</location>
    </subcellularLocation>
</comment>
<proteinExistence type="inferred from homology"/>
<dbReference type="PANTHER" id="PTHR10689">
    <property type="entry name" value="MICROSOMAL GLUTATHIONE S-TRANSFERASE 1"/>
    <property type="match status" value="1"/>
</dbReference>
<dbReference type="InParanoid" id="B3RNC8"/>
<dbReference type="Gene3D" id="1.20.120.550">
    <property type="entry name" value="Membrane associated eicosanoid/glutathione metabolism-like domain"/>
    <property type="match status" value="1"/>
</dbReference>
<accession>B3RNC8</accession>
<dbReference type="InterPro" id="IPR001129">
    <property type="entry name" value="Membr-assoc_MAPEG"/>
</dbReference>
<evidence type="ECO:0000256" key="16">
    <source>
        <dbReference type="ARBA" id="ARBA00049385"/>
    </source>
</evidence>
<dbReference type="Proteomes" id="UP000009022">
    <property type="component" value="Unassembled WGS sequence"/>
</dbReference>
<evidence type="ECO:0000256" key="2">
    <source>
        <dbReference type="ARBA" id="ARBA00004294"/>
    </source>
</evidence>
<evidence type="ECO:0000256" key="14">
    <source>
        <dbReference type="ARBA" id="ARBA00038540"/>
    </source>
</evidence>
<keyword evidence="19" id="KW-1185">Reference proteome</keyword>
<dbReference type="InterPro" id="IPR023352">
    <property type="entry name" value="MAPEG-like_dom_sf"/>
</dbReference>
<evidence type="ECO:0000256" key="3">
    <source>
        <dbReference type="ARBA" id="ARBA00004477"/>
    </source>
</evidence>
<dbReference type="Pfam" id="PF01124">
    <property type="entry name" value="MAPEG"/>
    <property type="match status" value="1"/>
</dbReference>
<dbReference type="GO" id="GO:0005789">
    <property type="term" value="C:endoplasmic reticulum membrane"/>
    <property type="evidence" value="ECO:0007669"/>
    <property type="project" value="UniProtKB-SubCell"/>
</dbReference>
<dbReference type="HOGENOM" id="CLU_105467_0_0_1"/>
<dbReference type="AlphaFoldDB" id="B3RNC8"/>
<feature type="transmembrane region" description="Helical" evidence="17">
    <location>
        <begin position="15"/>
        <end position="39"/>
    </location>
</feature>
<dbReference type="InterPro" id="IPR040162">
    <property type="entry name" value="MGST1-like"/>
</dbReference>
<comment type="catalytic activity">
    <reaction evidence="16">
        <text>RX + glutathione = an S-substituted glutathione + a halide anion + H(+)</text>
        <dbReference type="Rhea" id="RHEA:16437"/>
        <dbReference type="ChEBI" id="CHEBI:15378"/>
        <dbReference type="ChEBI" id="CHEBI:16042"/>
        <dbReference type="ChEBI" id="CHEBI:17792"/>
        <dbReference type="ChEBI" id="CHEBI:57925"/>
        <dbReference type="ChEBI" id="CHEBI:90779"/>
        <dbReference type="EC" id="2.5.1.18"/>
    </reaction>
    <physiologicalReaction direction="left-to-right" evidence="16">
        <dbReference type="Rhea" id="RHEA:16438"/>
    </physiologicalReaction>
</comment>
<organism evidence="18 19">
    <name type="scientific">Trichoplax adhaerens</name>
    <name type="common">Trichoplax reptans</name>
    <dbReference type="NCBI Taxonomy" id="10228"/>
    <lineage>
        <taxon>Eukaryota</taxon>
        <taxon>Metazoa</taxon>
        <taxon>Placozoa</taxon>
        <taxon>Uniplacotomia</taxon>
        <taxon>Trichoplacea</taxon>
        <taxon>Trichoplacidae</taxon>
        <taxon>Trichoplax</taxon>
    </lineage>
</organism>
<dbReference type="GO" id="GO:0005741">
    <property type="term" value="C:mitochondrial outer membrane"/>
    <property type="evidence" value="ECO:0007669"/>
    <property type="project" value="UniProtKB-SubCell"/>
</dbReference>